<comment type="caution">
    <text evidence="1">The sequence shown here is derived from an EMBL/GenBank/DDBJ whole genome shotgun (WGS) entry which is preliminary data.</text>
</comment>
<dbReference type="AlphaFoldDB" id="A0A9P5CN74"/>
<evidence type="ECO:0000313" key="1">
    <source>
        <dbReference type="EMBL" id="KAF3764012.1"/>
    </source>
</evidence>
<proteinExistence type="predicted"/>
<evidence type="ECO:0000313" key="2">
    <source>
        <dbReference type="Proteomes" id="UP000803844"/>
    </source>
</evidence>
<dbReference type="InterPro" id="IPR023213">
    <property type="entry name" value="CAT-like_dom_sf"/>
</dbReference>
<sequence length="350" mass="38327">MDSPTDLSHGPFQSIYPRHARWAISKSFFQKLADLGAPLQLEHWAVHIAFSLQFTEHGTHVSAFDPVPYLQTAWKAVRHQYPAIGSVIRAPDHLEGESDAPTRGLLTIPVCDIDAWNKETFFVHLNEVDADALFCGLRPAPTATCHCLPKSSEILIRSSHWRLDGVGIAKLGHVFLDFLAEALSESFKDDLPASTTKLPSSIQSLPPSVEEIARIWSEKQSKIRGHSMEESRAQSHHLESGANALVGEFLRGVPSIGLPTRADSIDEVPGPSARVSTQLSVPITTRIMEAQPSKNLSFMGAVHAAIVRVTASFPQHPLSKSYAAFFPVDLRHSITSSGAASEDQLMFGLY</sequence>
<gene>
    <name evidence="1" type="ORF">M406DRAFT_75237</name>
</gene>
<dbReference type="PANTHER" id="PTHR42034:SF1">
    <property type="entry name" value="CONDENSATION DOMAIN-CONTAINING PROTEIN"/>
    <property type="match status" value="1"/>
</dbReference>
<dbReference type="RefSeq" id="XP_040774973.1">
    <property type="nucleotide sequence ID" value="XM_040925822.1"/>
</dbReference>
<dbReference type="PANTHER" id="PTHR42034">
    <property type="entry name" value="CHROMOSOME 7, WHOLE GENOME SHOTGUN SEQUENCE-RELATED"/>
    <property type="match status" value="1"/>
</dbReference>
<dbReference type="OrthoDB" id="10000533at2759"/>
<reference evidence="1" key="1">
    <citation type="journal article" date="2020" name="Phytopathology">
        <title>Genome sequence of the chestnut blight fungus Cryphonectria parasitica EP155: A fundamental resource for an archetypical invasive plant pathogen.</title>
        <authorList>
            <person name="Crouch J.A."/>
            <person name="Dawe A."/>
            <person name="Aerts A."/>
            <person name="Barry K."/>
            <person name="Churchill A.C.L."/>
            <person name="Grimwood J."/>
            <person name="Hillman B."/>
            <person name="Milgroom M.G."/>
            <person name="Pangilinan J."/>
            <person name="Smith M."/>
            <person name="Salamov A."/>
            <person name="Schmutz J."/>
            <person name="Yadav J."/>
            <person name="Grigoriev I.V."/>
            <person name="Nuss D."/>
        </authorList>
    </citation>
    <scope>NUCLEOTIDE SEQUENCE</scope>
    <source>
        <strain evidence="1">EP155</strain>
    </source>
</reference>
<dbReference type="EMBL" id="MU032349">
    <property type="protein sequence ID" value="KAF3764012.1"/>
    <property type="molecule type" value="Genomic_DNA"/>
</dbReference>
<organism evidence="1 2">
    <name type="scientific">Cryphonectria parasitica (strain ATCC 38755 / EP155)</name>
    <dbReference type="NCBI Taxonomy" id="660469"/>
    <lineage>
        <taxon>Eukaryota</taxon>
        <taxon>Fungi</taxon>
        <taxon>Dikarya</taxon>
        <taxon>Ascomycota</taxon>
        <taxon>Pezizomycotina</taxon>
        <taxon>Sordariomycetes</taxon>
        <taxon>Sordariomycetidae</taxon>
        <taxon>Diaporthales</taxon>
        <taxon>Cryphonectriaceae</taxon>
        <taxon>Cryphonectria-Endothia species complex</taxon>
        <taxon>Cryphonectria</taxon>
    </lineage>
</organism>
<keyword evidence="2" id="KW-1185">Reference proteome</keyword>
<dbReference type="Gene3D" id="3.30.559.10">
    <property type="entry name" value="Chloramphenicol acetyltransferase-like domain"/>
    <property type="match status" value="1"/>
</dbReference>
<dbReference type="Gene3D" id="3.30.559.30">
    <property type="entry name" value="Nonribosomal peptide synthetase, condensation domain"/>
    <property type="match status" value="1"/>
</dbReference>
<name>A0A9P5CN74_CRYP1</name>
<accession>A0A9P5CN74</accession>
<dbReference type="GeneID" id="63842951"/>
<dbReference type="Proteomes" id="UP000803844">
    <property type="component" value="Unassembled WGS sequence"/>
</dbReference>
<protein>
    <submittedName>
        <fullName evidence="1">Uncharacterized protein</fullName>
    </submittedName>
</protein>